<feature type="compositionally biased region" description="Basic and acidic residues" evidence="1">
    <location>
        <begin position="89"/>
        <end position="100"/>
    </location>
</feature>
<gene>
    <name evidence="2" type="ORF">AVDCRST_MAG47-2418</name>
</gene>
<organism evidence="2">
    <name type="scientific">uncultured Nocardioidaceae bacterium</name>
    <dbReference type="NCBI Taxonomy" id="253824"/>
    <lineage>
        <taxon>Bacteria</taxon>
        <taxon>Bacillati</taxon>
        <taxon>Actinomycetota</taxon>
        <taxon>Actinomycetes</taxon>
        <taxon>Propionibacteriales</taxon>
        <taxon>Nocardioidaceae</taxon>
        <taxon>environmental samples</taxon>
    </lineage>
</organism>
<dbReference type="GO" id="GO:0008935">
    <property type="term" value="F:1,4-dihydroxy-2-naphthoyl-CoA synthase activity"/>
    <property type="evidence" value="ECO:0007669"/>
    <property type="project" value="UniProtKB-EC"/>
</dbReference>
<feature type="compositionally biased region" description="Basic residues" evidence="1">
    <location>
        <begin position="9"/>
        <end position="27"/>
    </location>
</feature>
<feature type="compositionally biased region" description="Basic residues" evidence="1">
    <location>
        <begin position="188"/>
        <end position="203"/>
    </location>
</feature>
<name>A0A6J4NFH0_9ACTN</name>
<dbReference type="EC" id="4.1.3.36" evidence="2"/>
<keyword evidence="2" id="KW-0456">Lyase</keyword>
<feature type="non-terminal residue" evidence="2">
    <location>
        <position position="1"/>
    </location>
</feature>
<feature type="non-terminal residue" evidence="2">
    <location>
        <position position="203"/>
    </location>
</feature>
<feature type="compositionally biased region" description="Basic residues" evidence="1">
    <location>
        <begin position="62"/>
        <end position="83"/>
    </location>
</feature>
<reference evidence="2" key="1">
    <citation type="submission" date="2020-02" db="EMBL/GenBank/DDBJ databases">
        <authorList>
            <person name="Meier V. D."/>
        </authorList>
    </citation>
    <scope>NUCLEOTIDE SEQUENCE</scope>
    <source>
        <strain evidence="2">AVDCRST_MAG47</strain>
    </source>
</reference>
<feature type="region of interest" description="Disordered" evidence="1">
    <location>
        <begin position="1"/>
        <end position="203"/>
    </location>
</feature>
<protein>
    <submittedName>
        <fullName evidence="2">Naphthoate synthase</fullName>
        <ecNumber evidence="2">4.1.3.36</ecNumber>
    </submittedName>
</protein>
<evidence type="ECO:0000256" key="1">
    <source>
        <dbReference type="SAM" id="MobiDB-lite"/>
    </source>
</evidence>
<accession>A0A6J4NFH0</accession>
<proteinExistence type="predicted"/>
<feature type="compositionally biased region" description="Basic and acidic residues" evidence="1">
    <location>
        <begin position="46"/>
        <end position="55"/>
    </location>
</feature>
<dbReference type="EMBL" id="CADCUK010000159">
    <property type="protein sequence ID" value="CAA9384686.1"/>
    <property type="molecule type" value="Genomic_DNA"/>
</dbReference>
<evidence type="ECO:0000313" key="2">
    <source>
        <dbReference type="EMBL" id="CAA9384686.1"/>
    </source>
</evidence>
<sequence length="203" mass="23172">GRHDWDRHRLARLGRLRGHPLRDHRRRDREDHDQPAGGPQRLPAADADRGLRSADGRPGGRVGRRHHPDRRGRTRVLLRRRPAGPRGQRLQDRRERDGPVPRHRPARADAPLPEADRRDGGRLGHRRRARPAPGLRPHDRRGQRPLRPGRPEGRLVRRRVRREHPLRPGGAEEGQGDLVPLPPVRRAAGARHGARQHRGAAGR</sequence>
<dbReference type="AlphaFoldDB" id="A0A6J4NFH0"/>